<proteinExistence type="predicted"/>
<reference evidence="3" key="1">
    <citation type="journal article" date="2023" name="Insect Mol. Biol.">
        <title>Genome sequencing provides insights into the evolution of gene families encoding plant cell wall-degrading enzymes in longhorned beetles.</title>
        <authorList>
            <person name="Shin N.R."/>
            <person name="Okamura Y."/>
            <person name="Kirsch R."/>
            <person name="Pauchet Y."/>
        </authorList>
    </citation>
    <scope>NUCLEOTIDE SEQUENCE</scope>
    <source>
        <strain evidence="3">MMC_N1</strain>
    </source>
</reference>
<evidence type="ECO:0000313" key="3">
    <source>
        <dbReference type="EMBL" id="KAJ8964989.1"/>
    </source>
</evidence>
<dbReference type="EMBL" id="JAPWTJ010002679">
    <property type="protein sequence ID" value="KAJ8964989.1"/>
    <property type="molecule type" value="Genomic_DNA"/>
</dbReference>
<keyword evidence="4" id="KW-1185">Reference proteome</keyword>
<gene>
    <name evidence="3" type="ORF">NQ317_005451</name>
</gene>
<accession>A0ABQ9ITC9</accession>
<dbReference type="PROSITE" id="PS00028">
    <property type="entry name" value="ZINC_FINGER_C2H2_1"/>
    <property type="match status" value="1"/>
</dbReference>
<keyword evidence="1" id="KW-0862">Zinc</keyword>
<protein>
    <recommendedName>
        <fullName evidence="2">C2H2-type domain-containing protein</fullName>
    </recommendedName>
</protein>
<dbReference type="Proteomes" id="UP001162164">
    <property type="component" value="Unassembled WGS sequence"/>
</dbReference>
<feature type="domain" description="C2H2-type" evidence="2">
    <location>
        <begin position="9"/>
        <end position="32"/>
    </location>
</feature>
<organism evidence="3 4">
    <name type="scientific">Molorchus minor</name>
    <dbReference type="NCBI Taxonomy" id="1323400"/>
    <lineage>
        <taxon>Eukaryota</taxon>
        <taxon>Metazoa</taxon>
        <taxon>Ecdysozoa</taxon>
        <taxon>Arthropoda</taxon>
        <taxon>Hexapoda</taxon>
        <taxon>Insecta</taxon>
        <taxon>Pterygota</taxon>
        <taxon>Neoptera</taxon>
        <taxon>Endopterygota</taxon>
        <taxon>Coleoptera</taxon>
        <taxon>Polyphaga</taxon>
        <taxon>Cucujiformia</taxon>
        <taxon>Chrysomeloidea</taxon>
        <taxon>Cerambycidae</taxon>
        <taxon>Lamiinae</taxon>
        <taxon>Monochamini</taxon>
        <taxon>Molorchus</taxon>
    </lineage>
</organism>
<dbReference type="Gene3D" id="3.30.160.60">
    <property type="entry name" value="Classic Zinc Finger"/>
    <property type="match status" value="1"/>
</dbReference>
<evidence type="ECO:0000256" key="1">
    <source>
        <dbReference type="PROSITE-ProRule" id="PRU00042"/>
    </source>
</evidence>
<keyword evidence="1" id="KW-0479">Metal-binding</keyword>
<dbReference type="InterPro" id="IPR013087">
    <property type="entry name" value="Znf_C2H2_type"/>
</dbReference>
<name>A0ABQ9ITC9_9CUCU</name>
<evidence type="ECO:0000259" key="2">
    <source>
        <dbReference type="PROSITE" id="PS50157"/>
    </source>
</evidence>
<comment type="caution">
    <text evidence="3">The sequence shown here is derived from an EMBL/GenBank/DDBJ whole genome shotgun (WGS) entry which is preliminary data.</text>
</comment>
<dbReference type="PROSITE" id="PS50157">
    <property type="entry name" value="ZINC_FINGER_C2H2_2"/>
    <property type="match status" value="1"/>
</dbReference>
<keyword evidence="1" id="KW-0863">Zinc-finger</keyword>
<sequence length="62" mass="7088">MLHSNIKAFKCSSCSKEYKERRTYEIHLTRVHGIGNAKVPVREKKYLLAKEVGHARKGGADF</sequence>
<evidence type="ECO:0000313" key="4">
    <source>
        <dbReference type="Proteomes" id="UP001162164"/>
    </source>
</evidence>